<name>A0A3S0ZZU9_ELYCH</name>
<evidence type="ECO:0000313" key="1">
    <source>
        <dbReference type="EMBL" id="RUS79203.1"/>
    </source>
</evidence>
<dbReference type="AlphaFoldDB" id="A0A3S0ZZU9"/>
<protein>
    <submittedName>
        <fullName evidence="1">Uncharacterized protein</fullName>
    </submittedName>
</protein>
<dbReference type="EMBL" id="RQTK01000464">
    <property type="protein sequence ID" value="RUS79203.1"/>
    <property type="molecule type" value="Genomic_DNA"/>
</dbReference>
<gene>
    <name evidence="1" type="ORF">EGW08_013032</name>
</gene>
<dbReference type="Proteomes" id="UP000271974">
    <property type="component" value="Unassembled WGS sequence"/>
</dbReference>
<comment type="caution">
    <text evidence="1">The sequence shown here is derived from an EMBL/GenBank/DDBJ whole genome shotgun (WGS) entry which is preliminary data.</text>
</comment>
<sequence length="197" mass="22720">YYDYSCINIIITITECIEGWYTAPLYKNRPVSYRYWYTAPLYKNRPVSYRGVVHCPFIQKQACFISRGGTLPLYTKTGLFHIEGWYTAPLYKNRPVSYRGVVHCPFIQKQAVSYRGVVHCPFIQKQACFISRGGTLPLYTKTGLFHIEGWYTTAHSLGEDQVKNETKQRSRDGATTVLLLVVRGHSWTTPSPRLHLV</sequence>
<proteinExistence type="predicted"/>
<feature type="non-terminal residue" evidence="1">
    <location>
        <position position="1"/>
    </location>
</feature>
<keyword evidence="2" id="KW-1185">Reference proteome</keyword>
<accession>A0A3S0ZZU9</accession>
<reference evidence="1 2" key="1">
    <citation type="submission" date="2019-01" db="EMBL/GenBank/DDBJ databases">
        <title>A draft genome assembly of the solar-powered sea slug Elysia chlorotica.</title>
        <authorList>
            <person name="Cai H."/>
            <person name="Li Q."/>
            <person name="Fang X."/>
            <person name="Li J."/>
            <person name="Curtis N.E."/>
            <person name="Altenburger A."/>
            <person name="Shibata T."/>
            <person name="Feng M."/>
            <person name="Maeda T."/>
            <person name="Schwartz J.A."/>
            <person name="Shigenobu S."/>
            <person name="Lundholm N."/>
            <person name="Nishiyama T."/>
            <person name="Yang H."/>
            <person name="Hasebe M."/>
            <person name="Li S."/>
            <person name="Pierce S.K."/>
            <person name="Wang J."/>
        </authorList>
    </citation>
    <scope>NUCLEOTIDE SEQUENCE [LARGE SCALE GENOMIC DNA]</scope>
    <source>
        <strain evidence="1">EC2010</strain>
        <tissue evidence="1">Whole organism of an adult</tissue>
    </source>
</reference>
<organism evidence="1 2">
    <name type="scientific">Elysia chlorotica</name>
    <name type="common">Eastern emerald elysia</name>
    <name type="synonym">Sea slug</name>
    <dbReference type="NCBI Taxonomy" id="188477"/>
    <lineage>
        <taxon>Eukaryota</taxon>
        <taxon>Metazoa</taxon>
        <taxon>Spiralia</taxon>
        <taxon>Lophotrochozoa</taxon>
        <taxon>Mollusca</taxon>
        <taxon>Gastropoda</taxon>
        <taxon>Heterobranchia</taxon>
        <taxon>Euthyneura</taxon>
        <taxon>Panpulmonata</taxon>
        <taxon>Sacoglossa</taxon>
        <taxon>Placobranchoidea</taxon>
        <taxon>Plakobranchidae</taxon>
        <taxon>Elysia</taxon>
    </lineage>
</organism>
<evidence type="ECO:0000313" key="2">
    <source>
        <dbReference type="Proteomes" id="UP000271974"/>
    </source>
</evidence>